<reference evidence="8 9" key="3">
    <citation type="journal article" date="2008" name="BMC Genomics">
        <title>The genome of the versatile nitrogen fixer Azorhizobium caulinodans ORS571.</title>
        <authorList>
            <person name="Lee KB."/>
            <person name="Backer P.D."/>
            <person name="Aono T."/>
            <person name="Liu CT."/>
            <person name="Suzuki S."/>
            <person name="Suzuki T."/>
            <person name="Kaneko T."/>
            <person name="Yamada M."/>
            <person name="Tabata S."/>
            <person name="Kupfer D.M."/>
            <person name="Najar F.Z."/>
            <person name="Wiley G.B."/>
            <person name="Roe B."/>
            <person name="Binnewies T.T."/>
            <person name="Ussery D.W."/>
            <person name="D'Haeze W."/>
            <person name="Herder J.D."/>
            <person name="Gevers D."/>
            <person name="Vereecke D."/>
            <person name="Holsters M."/>
            <person name="Oyaizu H."/>
        </authorList>
    </citation>
    <scope>NUCLEOTIDE SEQUENCE [LARGE SCALE GENOMIC DNA]</scope>
    <source>
        <strain evidence="9">ATCC 43989 / DSM 5975 / JCM 20966 / LMG 6465 / NBRC 14845 / NCIMB 13405 / ORS 571</strain>
    </source>
</reference>
<dbReference type="KEGG" id="azc:AZC_3718"/>
<dbReference type="InterPro" id="IPR000727">
    <property type="entry name" value="T_SNARE_dom"/>
</dbReference>
<reference evidence="8 9" key="4">
    <citation type="journal article" date="2009" name="Appl. Environ. Microbiol.">
        <title>Comparative genome-wide transcriptional profiling of Azorhizobium caulinodans ORS571 grown under free-living and symbiotic conditions.</title>
        <authorList>
            <person name="Tsukada S."/>
            <person name="Aono T."/>
            <person name="Akiba N."/>
            <person name="Lee KB."/>
            <person name="Liu CT."/>
            <person name="Toyazaki H."/>
            <person name="Oyaizu H."/>
        </authorList>
    </citation>
    <scope>NUCLEOTIDE SEQUENCE [LARGE SCALE GENOMIC DNA]</scope>
    <source>
        <strain evidence="9">ATCC 43989 / DSM 5975 / JCM 20966 / LMG 6465 / NBRC 14845 / NCIMB 13405 / ORS 571</strain>
    </source>
</reference>
<reference evidence="8 9" key="5">
    <citation type="journal article" date="2010" name="Appl. Environ. Microbiol.">
        <title>phrR-like gene praR of Azorhizobium caulinodans ORS571 is essential for symbiosis with Sesbania rostrata and is involved in expression of reb genes.</title>
        <authorList>
            <person name="Akiba N."/>
            <person name="Aono T."/>
            <person name="Toyazaki H."/>
            <person name="Sato S."/>
            <person name="Oyaizu H."/>
        </authorList>
    </citation>
    <scope>NUCLEOTIDE SEQUENCE [LARGE SCALE GENOMIC DNA]</scope>
    <source>
        <strain evidence="9">ATCC 43989 / DSM 5975 / JCM 20966 / LMG 6465 / NBRC 14845 / NCIMB 13405 / ORS 571</strain>
    </source>
</reference>
<dbReference type="InterPro" id="IPR035965">
    <property type="entry name" value="PAS-like_dom_sf"/>
</dbReference>
<evidence type="ECO:0000256" key="4">
    <source>
        <dbReference type="ARBA" id="ARBA00029447"/>
    </source>
</evidence>
<name>A8IN87_AZOC5</name>
<evidence type="ECO:0000256" key="2">
    <source>
        <dbReference type="ARBA" id="ARBA00022519"/>
    </source>
</evidence>
<dbReference type="Pfam" id="PF00015">
    <property type="entry name" value="MCPsignal"/>
    <property type="match status" value="1"/>
</dbReference>
<protein>
    <submittedName>
        <fullName evidence="8">Putative methyl-accepting chemotaxis receptor</fullName>
    </submittedName>
</protein>
<dbReference type="GO" id="GO:0004888">
    <property type="term" value="F:transmembrane signaling receptor activity"/>
    <property type="evidence" value="ECO:0007669"/>
    <property type="project" value="InterPro"/>
</dbReference>
<dbReference type="GO" id="GO:0006935">
    <property type="term" value="P:chemotaxis"/>
    <property type="evidence" value="ECO:0007669"/>
    <property type="project" value="InterPro"/>
</dbReference>
<dbReference type="PANTHER" id="PTHR32089">
    <property type="entry name" value="METHYL-ACCEPTING CHEMOTAXIS PROTEIN MCPB"/>
    <property type="match status" value="1"/>
</dbReference>
<dbReference type="PRINTS" id="PR00260">
    <property type="entry name" value="CHEMTRNSDUCR"/>
</dbReference>
<dbReference type="Gene3D" id="1.10.287.950">
    <property type="entry name" value="Methyl-accepting chemotaxis protein"/>
    <property type="match status" value="1"/>
</dbReference>
<dbReference type="STRING" id="438753.AZC_3718"/>
<evidence type="ECO:0000313" key="9">
    <source>
        <dbReference type="Proteomes" id="UP000000270"/>
    </source>
</evidence>
<dbReference type="eggNOG" id="COG0840">
    <property type="taxonomic scope" value="Bacteria"/>
</dbReference>
<gene>
    <name evidence="8" type="ordered locus">AZC_3718</name>
</gene>
<dbReference type="PROSITE" id="PS50192">
    <property type="entry name" value="T_SNARE"/>
    <property type="match status" value="1"/>
</dbReference>
<reference evidence="8 9" key="1">
    <citation type="journal article" date="2007" name="Appl. Environ. Microbiol.">
        <title>Rhizobial factors required for stem nodule maturation and maintenance in Sesbania rostrata-Azorhizobium caulinodans ORS571 symbiosis.</title>
        <authorList>
            <person name="Suzuki S."/>
            <person name="Aono T."/>
            <person name="Lee KB."/>
            <person name="Suzuki T."/>
            <person name="Liu CT."/>
            <person name="Miwa H."/>
            <person name="Wakao S."/>
            <person name="Iki T."/>
            <person name="Oyaizu H."/>
        </authorList>
    </citation>
    <scope>NUCLEOTIDE SEQUENCE [LARGE SCALE GENOMIC DNA]</scope>
    <source>
        <strain evidence="9">ATCC 43989 / DSM 5975 / JCM 20966 / LMG 6465 / NBRC 14845 / NCIMB 13405 / ORS 571</strain>
    </source>
</reference>
<dbReference type="Pfam" id="PF13426">
    <property type="entry name" value="PAS_9"/>
    <property type="match status" value="1"/>
</dbReference>
<sequence>MGQGKPGTSLAPQRSAPTTAVARFVHCIEQGLREVLMALPGWSKSAPVAESSDLALLTAIFDTLTTPVFVRCIKPGEEKVVYANGPFLTAMQITRREDLVGKPPTNIFAPVQPGNLTPAAFVKSVEAGIKRDGEWAGSAIYRRKDGSDFEVIAHVRPFTFQGKPHLLAQLQDMNSVAAVARRREAFTKLADTLEGEVGTSMAAIANAATQLNSVVSVLARSAAAAAGQTDGLVSINDRTGSSVVSVAEETDGLISSMTAIGDQAQRSTGIAGNAARQASDTQEIVNRLVAAAERIGDVVKLIQSIASQTNLLALNATIEAARAGESGKGFAVVASEVKSLAQQTAKATEDIAAQINDIQAVTTQTVDAIRSISGTIEQINDISRTIADTVQVQSGAARRISENVSLASNGTRDVAHAVATVAQAAQETSGAVDQVRTSVDVVSSQASRLEQQVKSFVANLRTQS</sequence>
<keyword evidence="2" id="KW-1003">Cell membrane</keyword>
<dbReference type="InterPro" id="IPR004090">
    <property type="entry name" value="Chemotax_Me-accpt_rcpt"/>
</dbReference>
<dbReference type="InterPro" id="IPR004089">
    <property type="entry name" value="MCPsignal_dom"/>
</dbReference>
<dbReference type="SUPFAM" id="SSF58104">
    <property type="entry name" value="Methyl-accepting chemotaxis protein (MCP) signaling domain"/>
    <property type="match status" value="1"/>
</dbReference>
<feature type="domain" description="Methyl-accepting transducer" evidence="6">
    <location>
        <begin position="200"/>
        <end position="436"/>
    </location>
</feature>
<dbReference type="Gene3D" id="3.30.450.20">
    <property type="entry name" value="PAS domain"/>
    <property type="match status" value="1"/>
</dbReference>
<keyword evidence="2" id="KW-0997">Cell inner membrane</keyword>
<dbReference type="SMART" id="SM00283">
    <property type="entry name" value="MA"/>
    <property type="match status" value="1"/>
</dbReference>
<keyword evidence="8" id="KW-0675">Receptor</keyword>
<comment type="similarity">
    <text evidence="4">Belongs to the methyl-accepting chemotaxis (MCP) protein family.</text>
</comment>
<proteinExistence type="inferred from homology"/>
<comment type="subcellular location">
    <subcellularLocation>
        <location evidence="1">Cell inner membrane</location>
        <topology evidence="1">Multi-pass membrane protein</topology>
    </subcellularLocation>
</comment>
<dbReference type="SUPFAM" id="SSF55785">
    <property type="entry name" value="PYP-like sensor domain (PAS domain)"/>
    <property type="match status" value="1"/>
</dbReference>
<reference evidence="9" key="2">
    <citation type="submission" date="2007-04" db="EMBL/GenBank/DDBJ databases">
        <title>Complete genome sequence of the nitrogen-fixing bacterium Azorhizobium caulinodans ORS571.</title>
        <authorList>
            <person name="Lee K.B."/>
            <person name="Backer P.D."/>
            <person name="Aono T."/>
            <person name="Liu C.T."/>
            <person name="Suzuki S."/>
            <person name="Suzuki T."/>
            <person name="Kaneko T."/>
            <person name="Yamada M."/>
            <person name="Tabata S."/>
            <person name="Kupfer D.M."/>
            <person name="Najar F.Z."/>
            <person name="Wiley G.B."/>
            <person name="Roe B."/>
            <person name="Binnewies T."/>
            <person name="Ussery D."/>
            <person name="Vereecke D."/>
            <person name="Gevers D."/>
            <person name="Holsters M."/>
            <person name="Oyaizu H."/>
        </authorList>
    </citation>
    <scope>NUCLEOTIDE SEQUENCE [LARGE SCALE GENOMIC DNA]</scope>
    <source>
        <strain evidence="9">ATCC 43989 / DSM 5975 / JCM 20966 / LMG 6465 / NBRC 14845 / NCIMB 13405 / ORS 571</strain>
    </source>
</reference>
<reference evidence="8 9" key="6">
    <citation type="journal article" date="2011" name="Appl. Environ. Microbiol.">
        <title>Involvement of the azorhizobial chromosome partition gene (parA) in the onset of bacteroid differentiation during Sesbania rostrata stem nodule development.</title>
        <authorList>
            <person name="Liu CT."/>
            <person name="Lee KB."/>
            <person name="Wang YS."/>
            <person name="Peng MH."/>
            <person name="Lee KT."/>
            <person name="Suzuki S."/>
            <person name="Suzuki T."/>
            <person name="Oyaizu H."/>
        </authorList>
    </citation>
    <scope>NUCLEOTIDE SEQUENCE [LARGE SCALE GENOMIC DNA]</scope>
    <source>
        <strain evidence="9">ATCC 43989 / DSM 5975 / JCM 20966 / LMG 6465 / NBRC 14845 / NCIMB 13405 / ORS 571</strain>
    </source>
</reference>
<dbReference type="PROSITE" id="PS50111">
    <property type="entry name" value="CHEMOTAXIS_TRANSDUC_2"/>
    <property type="match status" value="1"/>
</dbReference>
<evidence type="ECO:0000259" key="6">
    <source>
        <dbReference type="PROSITE" id="PS50111"/>
    </source>
</evidence>
<keyword evidence="9" id="KW-1185">Reference proteome</keyword>
<keyword evidence="2" id="KW-0472">Membrane</keyword>
<evidence type="ECO:0000313" key="8">
    <source>
        <dbReference type="EMBL" id="BAF89716.1"/>
    </source>
</evidence>
<evidence type="ECO:0000256" key="1">
    <source>
        <dbReference type="ARBA" id="ARBA00004429"/>
    </source>
</evidence>
<accession>A8IN87</accession>
<feature type="domain" description="T-SNARE coiled-coil homology" evidence="7">
    <location>
        <begin position="359"/>
        <end position="421"/>
    </location>
</feature>
<evidence type="ECO:0000256" key="3">
    <source>
        <dbReference type="ARBA" id="ARBA00023224"/>
    </source>
</evidence>
<evidence type="ECO:0000256" key="5">
    <source>
        <dbReference type="PROSITE-ProRule" id="PRU00284"/>
    </source>
</evidence>
<dbReference type="GO" id="GO:0005886">
    <property type="term" value="C:plasma membrane"/>
    <property type="evidence" value="ECO:0007669"/>
    <property type="project" value="UniProtKB-SubCell"/>
</dbReference>
<dbReference type="HOGENOM" id="CLU_582223_0_0_5"/>
<keyword evidence="3 5" id="KW-0807">Transducer</keyword>
<dbReference type="Proteomes" id="UP000000270">
    <property type="component" value="Chromosome"/>
</dbReference>
<dbReference type="GO" id="GO:0007165">
    <property type="term" value="P:signal transduction"/>
    <property type="evidence" value="ECO:0007669"/>
    <property type="project" value="UniProtKB-KW"/>
</dbReference>
<organism evidence="8 9">
    <name type="scientific">Azorhizobium caulinodans (strain ATCC 43989 / DSM 5975 / JCM 20966 / LMG 6465 / NBRC 14845 / NCIMB 13405 / ORS 571)</name>
    <dbReference type="NCBI Taxonomy" id="438753"/>
    <lineage>
        <taxon>Bacteria</taxon>
        <taxon>Pseudomonadati</taxon>
        <taxon>Pseudomonadota</taxon>
        <taxon>Alphaproteobacteria</taxon>
        <taxon>Hyphomicrobiales</taxon>
        <taxon>Xanthobacteraceae</taxon>
        <taxon>Azorhizobium</taxon>
    </lineage>
</organism>
<evidence type="ECO:0000259" key="7">
    <source>
        <dbReference type="PROSITE" id="PS50192"/>
    </source>
</evidence>
<dbReference type="EMBL" id="AP009384">
    <property type="protein sequence ID" value="BAF89716.1"/>
    <property type="molecule type" value="Genomic_DNA"/>
</dbReference>
<dbReference type="InterPro" id="IPR000014">
    <property type="entry name" value="PAS"/>
</dbReference>
<dbReference type="AlphaFoldDB" id="A8IN87"/>
<dbReference type="PANTHER" id="PTHR32089:SF112">
    <property type="entry name" value="LYSOZYME-LIKE PROTEIN-RELATED"/>
    <property type="match status" value="1"/>
</dbReference>